<evidence type="ECO:0000313" key="3">
    <source>
        <dbReference type="EMBL" id="MBV7392154.1"/>
    </source>
</evidence>
<dbReference type="InterPro" id="IPR001387">
    <property type="entry name" value="Cro/C1-type_HTH"/>
</dbReference>
<dbReference type="RefSeq" id="WP_218327368.1">
    <property type="nucleotide sequence ID" value="NZ_JAHUZB010000008.1"/>
</dbReference>
<comment type="caution">
    <text evidence="3">The sequence shown here is derived from an EMBL/GenBank/DDBJ whole genome shotgun (WGS) entry which is preliminary data.</text>
</comment>
<dbReference type="PANTHER" id="PTHR46558">
    <property type="entry name" value="TRACRIPTIONAL REGULATORY PROTEIN-RELATED-RELATED"/>
    <property type="match status" value="1"/>
</dbReference>
<proteinExistence type="predicted"/>
<dbReference type="Pfam" id="PF01381">
    <property type="entry name" value="HTH_3"/>
    <property type="match status" value="1"/>
</dbReference>
<evidence type="ECO:0000313" key="4">
    <source>
        <dbReference type="Proteomes" id="UP000774130"/>
    </source>
</evidence>
<dbReference type="CDD" id="cd00093">
    <property type="entry name" value="HTH_XRE"/>
    <property type="match status" value="1"/>
</dbReference>
<dbReference type="PROSITE" id="PS50943">
    <property type="entry name" value="HTH_CROC1"/>
    <property type="match status" value="1"/>
</dbReference>
<keyword evidence="4" id="KW-1185">Reference proteome</keyword>
<dbReference type="EMBL" id="JAHUZB010000008">
    <property type="protein sequence ID" value="MBV7392154.1"/>
    <property type="molecule type" value="Genomic_DNA"/>
</dbReference>
<reference evidence="3 4" key="1">
    <citation type="submission" date="2021-06" db="EMBL/GenBank/DDBJ databases">
        <title>Enterococcus alishanensis sp. nov., a novel lactic acid bacterium isolated from fresh coffee beans.</title>
        <authorList>
            <person name="Chen Y.-S."/>
        </authorList>
    </citation>
    <scope>NUCLEOTIDE SEQUENCE [LARGE SCALE GENOMIC DNA]</scope>
    <source>
        <strain evidence="3 4">ALS3</strain>
    </source>
</reference>
<protein>
    <submittedName>
        <fullName evidence="3">Helix-turn-helix domain-containing protein</fullName>
    </submittedName>
</protein>
<organism evidence="3 4">
    <name type="scientific">Enterococcus alishanensis</name>
    <dbReference type="NCBI Taxonomy" id="1303817"/>
    <lineage>
        <taxon>Bacteria</taxon>
        <taxon>Bacillati</taxon>
        <taxon>Bacillota</taxon>
        <taxon>Bacilli</taxon>
        <taxon>Lactobacillales</taxon>
        <taxon>Enterococcaceae</taxon>
        <taxon>Enterococcus</taxon>
    </lineage>
</organism>
<dbReference type="PANTHER" id="PTHR46558:SF13">
    <property type="entry name" value="HTH-TYPE TRANSCRIPTIONAL REGULATOR IMMR"/>
    <property type="match status" value="1"/>
</dbReference>
<evidence type="ECO:0000256" key="1">
    <source>
        <dbReference type="ARBA" id="ARBA00023125"/>
    </source>
</evidence>
<keyword evidence="1" id="KW-0238">DNA-binding</keyword>
<evidence type="ECO:0000259" key="2">
    <source>
        <dbReference type="PROSITE" id="PS50943"/>
    </source>
</evidence>
<accession>A0ABS6TH65</accession>
<feature type="domain" description="HTH cro/C1-type" evidence="2">
    <location>
        <begin position="8"/>
        <end position="62"/>
    </location>
</feature>
<gene>
    <name evidence="3" type="ORF">KUA55_15835</name>
</gene>
<dbReference type="SMART" id="SM00530">
    <property type="entry name" value="HTH_XRE"/>
    <property type="match status" value="1"/>
</dbReference>
<name>A0ABS6TH65_9ENTE</name>
<dbReference type="Proteomes" id="UP000774130">
    <property type="component" value="Unassembled WGS sequence"/>
</dbReference>
<sequence>MIRIGEQLKYYRQQKQLTQKEVAEKLHVTPQTISKWELDKSYPDLDQLSRLSQLYGKKVDVLLGQGKPSFFDYLMGADNFRKSYGLPAKRGVEKDGENQ</sequence>